<keyword evidence="3 4" id="KW-0378">Hydrolase</keyword>
<dbReference type="CDD" id="cd00854">
    <property type="entry name" value="NagA"/>
    <property type="match status" value="1"/>
</dbReference>
<dbReference type="NCBIfam" id="TIGR00221">
    <property type="entry name" value="nagA"/>
    <property type="match status" value="1"/>
</dbReference>
<reference evidence="5 6" key="1">
    <citation type="submission" date="2023-01" db="EMBL/GenBank/DDBJ databases">
        <title>Genomes from the Australian National Cyanobacteria Reference Collection.</title>
        <authorList>
            <person name="Willis A."/>
            <person name="Lee E.M.F."/>
        </authorList>
    </citation>
    <scope>NUCLEOTIDE SEQUENCE [LARGE SCALE GENOMIC DNA]</scope>
    <source>
        <strain evidence="5 6">CS-537/01</strain>
    </source>
</reference>
<evidence type="ECO:0000256" key="4">
    <source>
        <dbReference type="PIRNR" id="PIRNR038994"/>
    </source>
</evidence>
<dbReference type="InterPro" id="IPR003764">
    <property type="entry name" value="GlcNAc_6-P_deAcase"/>
</dbReference>
<dbReference type="GO" id="GO:0008448">
    <property type="term" value="F:N-acetylglucosamine-6-phosphate deacetylase activity"/>
    <property type="evidence" value="ECO:0007669"/>
    <property type="project" value="UniProtKB-EC"/>
</dbReference>
<keyword evidence="2" id="KW-0479">Metal-binding</keyword>
<comment type="caution">
    <text evidence="5">The sequence shown here is derived from an EMBL/GenBank/DDBJ whole genome shotgun (WGS) entry which is preliminary data.</text>
</comment>
<gene>
    <name evidence="5" type="primary">nagA</name>
    <name evidence="5" type="ORF">PN492_10335</name>
</gene>
<dbReference type="SUPFAM" id="SSF51556">
    <property type="entry name" value="Metallo-dependent hydrolases"/>
    <property type="match status" value="1"/>
</dbReference>
<dbReference type="EC" id="3.5.1.25" evidence="5"/>
<comment type="similarity">
    <text evidence="1 4">Belongs to the metallo-dependent hydrolases superfamily. NagA family.</text>
</comment>
<dbReference type="InterPro" id="IPR032466">
    <property type="entry name" value="Metal_Hydrolase"/>
</dbReference>
<dbReference type="PIRSF" id="PIRSF038994">
    <property type="entry name" value="NagA"/>
    <property type="match status" value="1"/>
</dbReference>
<dbReference type="RefSeq" id="WP_271805456.1">
    <property type="nucleotide sequence ID" value="NZ_JAQMTU010000060.1"/>
</dbReference>
<sequence>MPANINIINAKVPGYQDLQRILVNQEGIIDSIMPMNTAWQDILPQHLLLDVAGDWISLGGVDLQINGGLGLAFPELTLENSHNLAKISSFLWLAGVDAYLPTLVTTSIENLHRSLAILTDYTSNSPNSAQILGVHLEGPFLNYYKRGAHPSEYLLPLTIDQIKRVLGDYAPIVKLITLAPELDTTGKVIPYLRSLGITVSLGHSQATADESQQAFAQGATMITHAFNAMPPLHHREPGLLGAAINDSRIFCGFIADGQHVNPMILKILLRASKSLFIVSDALAPLGLADGIYPWDNRQIEVINGTARLQDGTLTGTTLPLLVGVQNLVKWQVCDIEKAINLATDAPRKAIDLPTFSPNQPAHLLRWNYDPVGKELSWKRLTL</sequence>
<evidence type="ECO:0000313" key="6">
    <source>
        <dbReference type="Proteomes" id="UP001212123"/>
    </source>
</evidence>
<dbReference type="PANTHER" id="PTHR11113">
    <property type="entry name" value="N-ACETYLGLUCOSAMINE-6-PHOSPHATE DEACETYLASE"/>
    <property type="match status" value="1"/>
</dbReference>
<evidence type="ECO:0000256" key="3">
    <source>
        <dbReference type="ARBA" id="ARBA00022801"/>
    </source>
</evidence>
<keyword evidence="6" id="KW-1185">Reference proteome</keyword>
<evidence type="ECO:0000256" key="2">
    <source>
        <dbReference type="ARBA" id="ARBA00022723"/>
    </source>
</evidence>
<dbReference type="EMBL" id="JAQMTU010000060">
    <property type="protein sequence ID" value="MDB9486935.1"/>
    <property type="molecule type" value="Genomic_DNA"/>
</dbReference>
<evidence type="ECO:0000313" key="5">
    <source>
        <dbReference type="EMBL" id="MDB9486935.1"/>
    </source>
</evidence>
<organism evidence="5 6">
    <name type="scientific">Dolichospermum circinale CS-537/01</name>
    <dbReference type="NCBI Taxonomy" id="3021739"/>
    <lineage>
        <taxon>Bacteria</taxon>
        <taxon>Bacillati</taxon>
        <taxon>Cyanobacteriota</taxon>
        <taxon>Cyanophyceae</taxon>
        <taxon>Nostocales</taxon>
        <taxon>Aphanizomenonaceae</taxon>
        <taxon>Dolichospermum</taxon>
        <taxon>Dolichospermum circinale</taxon>
    </lineage>
</organism>
<protein>
    <submittedName>
        <fullName evidence="5">N-acetylglucosamine-6-phosphate deacetylase</fullName>
        <ecNumber evidence="5">3.5.1.25</ecNumber>
    </submittedName>
</protein>
<proteinExistence type="inferred from homology"/>
<keyword evidence="4" id="KW-0119">Carbohydrate metabolism</keyword>
<dbReference type="Proteomes" id="UP001212123">
    <property type="component" value="Unassembled WGS sequence"/>
</dbReference>
<evidence type="ECO:0000256" key="1">
    <source>
        <dbReference type="ARBA" id="ARBA00010716"/>
    </source>
</evidence>
<name>A0ABT5A4S4_9CYAN</name>
<accession>A0ABT5A4S4</accession>
<dbReference type="PANTHER" id="PTHR11113:SF14">
    <property type="entry name" value="N-ACETYLGLUCOSAMINE-6-PHOSPHATE DEACETYLASE"/>
    <property type="match status" value="1"/>
</dbReference>
<dbReference type="Gene3D" id="3.20.20.140">
    <property type="entry name" value="Metal-dependent hydrolases"/>
    <property type="match status" value="1"/>
</dbReference>